<dbReference type="KEGG" id="pan:PODANSg4016"/>
<name>B2ATD1_PODAN</name>
<feature type="non-terminal residue" evidence="3">
    <location>
        <position position="1"/>
    </location>
</feature>
<dbReference type="OrthoDB" id="361029at2759"/>
<evidence type="ECO:0000256" key="1">
    <source>
        <dbReference type="ARBA" id="ARBA00009841"/>
    </source>
</evidence>
<dbReference type="GeneID" id="6191348"/>
<gene>
    <name evidence="3" type="ORF">PODANS_1_15450</name>
</gene>
<dbReference type="CDD" id="cd18086">
    <property type="entry name" value="HsC9orf114-like"/>
    <property type="match status" value="1"/>
</dbReference>
<reference evidence="3" key="1">
    <citation type="journal article" date="2008" name="Genome Biol.">
        <title>The genome sequence of the model ascomycete fungus Podospora anserina.</title>
        <authorList>
            <person name="Espagne E."/>
            <person name="Lespinet O."/>
            <person name="Malagnac F."/>
            <person name="Da Silva C."/>
            <person name="Jaillon O."/>
            <person name="Porcel B.M."/>
            <person name="Couloux A."/>
            <person name="Aury J.-M."/>
            <person name="Segurens B."/>
            <person name="Poulain J."/>
            <person name="Anthouard V."/>
            <person name="Grossetete S."/>
            <person name="Khalili H."/>
            <person name="Coppin E."/>
            <person name="Dequard-Chablat M."/>
            <person name="Picard M."/>
            <person name="Contamine V."/>
            <person name="Arnaise S."/>
            <person name="Bourdais A."/>
            <person name="Berteaux-Lecellier V."/>
            <person name="Gautheret D."/>
            <person name="de Vries R.P."/>
            <person name="Battaglia E."/>
            <person name="Coutinho P.M."/>
            <person name="Danchin E.G.J."/>
            <person name="Henrissat B."/>
            <person name="El Khoury R."/>
            <person name="Sainsard-Chanet A."/>
            <person name="Boivin A."/>
            <person name="Pinan-Lucarre B."/>
            <person name="Sellem C.H."/>
            <person name="Debuchy R."/>
            <person name="Wincker P."/>
            <person name="Weissenbach J."/>
            <person name="Silar P."/>
        </authorList>
    </citation>
    <scope>NUCLEOTIDE SEQUENCE [LARGE SCALE GENOMIC DNA]</scope>
    <source>
        <strain evidence="3">S mat+</strain>
    </source>
</reference>
<dbReference type="HOGENOM" id="CLU_017233_2_0_1"/>
<dbReference type="RefSeq" id="XP_001906983.1">
    <property type="nucleotide sequence ID" value="XM_001906948.1"/>
</dbReference>
<dbReference type="InterPro" id="IPR003750">
    <property type="entry name" value="Put_MeTrfase-C9orf114-like"/>
</dbReference>
<feature type="chain" id="PRO_5002775497" evidence="2">
    <location>
        <begin position="25"/>
        <end position="368"/>
    </location>
</feature>
<dbReference type="InterPro" id="IPR029026">
    <property type="entry name" value="tRNA_m1G_MTases_N"/>
</dbReference>
<evidence type="ECO:0000313" key="3">
    <source>
        <dbReference type="EMBL" id="CAP67654.1"/>
    </source>
</evidence>
<dbReference type="Gene3D" id="3.40.1280.10">
    <property type="match status" value="1"/>
</dbReference>
<sequence length="368" mass="41314">PSSAIFTIILLQYLVFDLVKQCRAGNHNPKYVESILRISLHGRRSFFSRVAYWAQYISLYIVTGHATNNAQKRRLDTDSGIGNGILNTKERFKPTSARDWTISIAVPTSIITSCVTREQRTTAAGSIARALAIFSVDEVVIFDDSPIEQRPRNFDPDAYTGDIEPAHFLEHLLNYLETPPFMRKVLFPIHPNLKSQGLLHGLDMPHHPHKDEWLPYREGLTLEAPPRSGKPEPVNPAEPRTEGGYFWGYSVRKAKSLSDVFTSSAYEDGYDLSIGTSERGVPLSKAFPNHNQTATFNHMLIVFGGPRGLEFAAMNDPDLGQMGIQGARTKELFDHWVNVLPNQGTRGIRTDESLLIALTALRRLWDNS</sequence>
<dbReference type="SUPFAM" id="SSF75217">
    <property type="entry name" value="alpha/beta knot"/>
    <property type="match status" value="1"/>
</dbReference>
<accession>B2ATD1</accession>
<protein>
    <submittedName>
        <fullName evidence="3">Podospora anserina S mat+ genomic DNA chromosome 1, supercontig 4</fullName>
    </submittedName>
</protein>
<dbReference type="PANTHER" id="PTHR12150">
    <property type="entry name" value="CLASS IV SAM-BINDING METHYLTRANSFERASE-RELATED"/>
    <property type="match status" value="1"/>
</dbReference>
<feature type="signal peptide" evidence="2">
    <location>
        <begin position="1"/>
        <end position="24"/>
    </location>
</feature>
<evidence type="ECO:0000256" key="2">
    <source>
        <dbReference type="SAM" id="SignalP"/>
    </source>
</evidence>
<dbReference type="EMBL" id="CU633899">
    <property type="protein sequence ID" value="CAP67654.1"/>
    <property type="molecule type" value="Genomic_DNA"/>
</dbReference>
<keyword evidence="2" id="KW-0732">Signal</keyword>
<dbReference type="InterPro" id="IPR029028">
    <property type="entry name" value="Alpha/beta_knot_MTases"/>
</dbReference>
<dbReference type="Pfam" id="PF02598">
    <property type="entry name" value="Methyltrn_RNA_3"/>
    <property type="match status" value="2"/>
</dbReference>
<dbReference type="PANTHER" id="PTHR12150:SF13">
    <property type="entry name" value="METHYLTRANSFERASE C9ORF114-RELATED"/>
    <property type="match status" value="1"/>
</dbReference>
<proteinExistence type="inferred from homology"/>
<organism evidence="3">
    <name type="scientific">Podospora anserina (strain S / ATCC MYA-4624 / DSM 980 / FGSC 10383)</name>
    <name type="common">Pleurage anserina</name>
    <dbReference type="NCBI Taxonomy" id="515849"/>
    <lineage>
        <taxon>Eukaryota</taxon>
        <taxon>Fungi</taxon>
        <taxon>Dikarya</taxon>
        <taxon>Ascomycota</taxon>
        <taxon>Pezizomycotina</taxon>
        <taxon>Sordariomycetes</taxon>
        <taxon>Sordariomycetidae</taxon>
        <taxon>Sordariales</taxon>
        <taxon>Podosporaceae</taxon>
        <taxon>Podospora</taxon>
        <taxon>Podospora anserina</taxon>
    </lineage>
</organism>
<dbReference type="AlphaFoldDB" id="B2ATD1"/>
<comment type="similarity">
    <text evidence="1">Belongs to the class IV-like SAM-binding methyltransferase superfamily.</text>
</comment>
<reference evidence="3" key="2">
    <citation type="submission" date="2008-07" db="EMBL/GenBank/DDBJ databases">
        <authorList>
            <person name="Genoscope - CEA"/>
        </authorList>
    </citation>
    <scope>NUCLEOTIDE SEQUENCE</scope>
    <source>
        <strain evidence="3">S mat+</strain>
    </source>
</reference>
<dbReference type="VEuPathDB" id="FungiDB:PODANS_1_15450"/>